<accession>A0A072U7R8</accession>
<proteinExistence type="predicted"/>
<dbReference type="AlphaFoldDB" id="A0A072U7R8"/>
<reference evidence="1 3" key="2">
    <citation type="journal article" date="2014" name="BMC Genomics">
        <title>An improved genome release (version Mt4.0) for the model legume Medicago truncatula.</title>
        <authorList>
            <person name="Tang H."/>
            <person name="Krishnakumar V."/>
            <person name="Bidwell S."/>
            <person name="Rosen B."/>
            <person name="Chan A."/>
            <person name="Zhou S."/>
            <person name="Gentzbittel L."/>
            <person name="Childs K.L."/>
            <person name="Yandell M."/>
            <person name="Gundlach H."/>
            <person name="Mayer K.F."/>
            <person name="Schwartz D.C."/>
            <person name="Town C.D."/>
        </authorList>
    </citation>
    <scope>GENOME REANNOTATION</scope>
    <source>
        <strain evidence="1">A17</strain>
        <strain evidence="2 3">cv. Jemalong A17</strain>
    </source>
</reference>
<name>A0A072U7R8_MEDTR</name>
<evidence type="ECO:0000313" key="2">
    <source>
        <dbReference type="EnsemblPlants" id="KEH25809"/>
    </source>
</evidence>
<sequence>MENDLILITGKECYIKNIINNYNPRCPNVIPDNSVNSSVLSPQIENIRRQRLSYA</sequence>
<evidence type="ECO:0000313" key="3">
    <source>
        <dbReference type="Proteomes" id="UP000002051"/>
    </source>
</evidence>
<protein>
    <submittedName>
        <fullName evidence="1 2">Uncharacterized protein</fullName>
    </submittedName>
</protein>
<reference evidence="2" key="3">
    <citation type="submission" date="2015-04" db="UniProtKB">
        <authorList>
            <consortium name="EnsemblPlants"/>
        </authorList>
    </citation>
    <scope>IDENTIFICATION</scope>
    <source>
        <strain evidence="2">cv. Jemalong A17</strain>
    </source>
</reference>
<dbReference type="EnsemblPlants" id="KEH25809">
    <property type="protein sequence ID" value="KEH25809"/>
    <property type="gene ID" value="MTR_6g034675"/>
</dbReference>
<evidence type="ECO:0000313" key="1">
    <source>
        <dbReference type="EMBL" id="KEH25809.1"/>
    </source>
</evidence>
<reference evidence="1 3" key="1">
    <citation type="journal article" date="2011" name="Nature">
        <title>The Medicago genome provides insight into the evolution of rhizobial symbioses.</title>
        <authorList>
            <person name="Young N.D."/>
            <person name="Debelle F."/>
            <person name="Oldroyd G.E."/>
            <person name="Geurts R."/>
            <person name="Cannon S.B."/>
            <person name="Udvardi M.K."/>
            <person name="Benedito V.A."/>
            <person name="Mayer K.F."/>
            <person name="Gouzy J."/>
            <person name="Schoof H."/>
            <person name="Van de Peer Y."/>
            <person name="Proost S."/>
            <person name="Cook D.R."/>
            <person name="Meyers B.C."/>
            <person name="Spannagl M."/>
            <person name="Cheung F."/>
            <person name="De Mita S."/>
            <person name="Krishnakumar V."/>
            <person name="Gundlach H."/>
            <person name="Zhou S."/>
            <person name="Mudge J."/>
            <person name="Bharti A.K."/>
            <person name="Murray J.D."/>
            <person name="Naoumkina M.A."/>
            <person name="Rosen B."/>
            <person name="Silverstein K.A."/>
            <person name="Tang H."/>
            <person name="Rombauts S."/>
            <person name="Zhao P.X."/>
            <person name="Zhou P."/>
            <person name="Barbe V."/>
            <person name="Bardou P."/>
            <person name="Bechner M."/>
            <person name="Bellec A."/>
            <person name="Berger A."/>
            <person name="Berges H."/>
            <person name="Bidwell S."/>
            <person name="Bisseling T."/>
            <person name="Choisne N."/>
            <person name="Couloux A."/>
            <person name="Denny R."/>
            <person name="Deshpande S."/>
            <person name="Dai X."/>
            <person name="Doyle J.J."/>
            <person name="Dudez A.M."/>
            <person name="Farmer A.D."/>
            <person name="Fouteau S."/>
            <person name="Franken C."/>
            <person name="Gibelin C."/>
            <person name="Gish J."/>
            <person name="Goldstein S."/>
            <person name="Gonzalez A.J."/>
            <person name="Green P.J."/>
            <person name="Hallab A."/>
            <person name="Hartog M."/>
            <person name="Hua A."/>
            <person name="Humphray S.J."/>
            <person name="Jeong D.H."/>
            <person name="Jing Y."/>
            <person name="Jocker A."/>
            <person name="Kenton S.M."/>
            <person name="Kim D.J."/>
            <person name="Klee K."/>
            <person name="Lai H."/>
            <person name="Lang C."/>
            <person name="Lin S."/>
            <person name="Macmil S.L."/>
            <person name="Magdelenat G."/>
            <person name="Matthews L."/>
            <person name="McCorrison J."/>
            <person name="Monaghan E.L."/>
            <person name="Mun J.H."/>
            <person name="Najar F.Z."/>
            <person name="Nicholson C."/>
            <person name="Noirot C."/>
            <person name="O'Bleness M."/>
            <person name="Paule C.R."/>
            <person name="Poulain J."/>
            <person name="Prion F."/>
            <person name="Qin B."/>
            <person name="Qu C."/>
            <person name="Retzel E.F."/>
            <person name="Riddle C."/>
            <person name="Sallet E."/>
            <person name="Samain S."/>
            <person name="Samson N."/>
            <person name="Sanders I."/>
            <person name="Saurat O."/>
            <person name="Scarpelli C."/>
            <person name="Schiex T."/>
            <person name="Segurens B."/>
            <person name="Severin A.J."/>
            <person name="Sherrier D.J."/>
            <person name="Shi R."/>
            <person name="Sims S."/>
            <person name="Singer S.R."/>
            <person name="Sinharoy S."/>
            <person name="Sterck L."/>
            <person name="Viollet A."/>
            <person name="Wang B.B."/>
            <person name="Wang K."/>
            <person name="Wang M."/>
            <person name="Wang X."/>
            <person name="Warfsmann J."/>
            <person name="Weissenbach J."/>
            <person name="White D.D."/>
            <person name="White J.D."/>
            <person name="Wiley G.B."/>
            <person name="Wincker P."/>
            <person name="Xing Y."/>
            <person name="Yang L."/>
            <person name="Yao Z."/>
            <person name="Ying F."/>
            <person name="Zhai J."/>
            <person name="Zhou L."/>
            <person name="Zuber A."/>
            <person name="Denarie J."/>
            <person name="Dixon R.A."/>
            <person name="May G.D."/>
            <person name="Schwartz D.C."/>
            <person name="Rogers J."/>
            <person name="Quetier F."/>
            <person name="Town C.D."/>
            <person name="Roe B.A."/>
        </authorList>
    </citation>
    <scope>NUCLEOTIDE SEQUENCE [LARGE SCALE GENOMIC DNA]</scope>
    <source>
        <strain evidence="1">A17</strain>
        <strain evidence="2 3">cv. Jemalong A17</strain>
    </source>
</reference>
<organism evidence="1 3">
    <name type="scientific">Medicago truncatula</name>
    <name type="common">Barrel medic</name>
    <name type="synonym">Medicago tribuloides</name>
    <dbReference type="NCBI Taxonomy" id="3880"/>
    <lineage>
        <taxon>Eukaryota</taxon>
        <taxon>Viridiplantae</taxon>
        <taxon>Streptophyta</taxon>
        <taxon>Embryophyta</taxon>
        <taxon>Tracheophyta</taxon>
        <taxon>Spermatophyta</taxon>
        <taxon>Magnoliopsida</taxon>
        <taxon>eudicotyledons</taxon>
        <taxon>Gunneridae</taxon>
        <taxon>Pentapetalae</taxon>
        <taxon>rosids</taxon>
        <taxon>fabids</taxon>
        <taxon>Fabales</taxon>
        <taxon>Fabaceae</taxon>
        <taxon>Papilionoideae</taxon>
        <taxon>50 kb inversion clade</taxon>
        <taxon>NPAAA clade</taxon>
        <taxon>Hologalegina</taxon>
        <taxon>IRL clade</taxon>
        <taxon>Trifolieae</taxon>
        <taxon>Medicago</taxon>
    </lineage>
</organism>
<dbReference type="EMBL" id="CM001222">
    <property type="protein sequence ID" value="KEH25809.1"/>
    <property type="molecule type" value="Genomic_DNA"/>
</dbReference>
<gene>
    <name evidence="1" type="ordered locus">MTR_6g034675</name>
</gene>
<dbReference type="HOGENOM" id="CLU_3035420_0_0_1"/>
<keyword evidence="3" id="KW-1185">Reference proteome</keyword>
<dbReference type="Proteomes" id="UP000002051">
    <property type="component" value="Chromosome 6"/>
</dbReference>